<keyword evidence="3 8" id="KW-0479">Metal-binding</keyword>
<keyword evidence="2 8" id="KW-0808">Transferase</keyword>
<keyword evidence="4 8" id="KW-0276">Fatty acid metabolism</keyword>
<name>A0A2C8F5N0_9BACT</name>
<comment type="catalytic activity">
    <reaction evidence="8">
        <text>apo-[ACP] + CoA = holo-[ACP] + adenosine 3',5'-bisphosphate + H(+)</text>
        <dbReference type="Rhea" id="RHEA:12068"/>
        <dbReference type="Rhea" id="RHEA-COMP:9685"/>
        <dbReference type="Rhea" id="RHEA-COMP:9690"/>
        <dbReference type="ChEBI" id="CHEBI:15378"/>
        <dbReference type="ChEBI" id="CHEBI:29999"/>
        <dbReference type="ChEBI" id="CHEBI:57287"/>
        <dbReference type="ChEBI" id="CHEBI:58343"/>
        <dbReference type="ChEBI" id="CHEBI:64479"/>
        <dbReference type="EC" id="2.7.8.7"/>
    </reaction>
</comment>
<evidence type="ECO:0000256" key="4">
    <source>
        <dbReference type="ARBA" id="ARBA00022832"/>
    </source>
</evidence>
<comment type="subcellular location">
    <subcellularLocation>
        <location evidence="8">Cytoplasm</location>
    </subcellularLocation>
</comment>
<evidence type="ECO:0000256" key="2">
    <source>
        <dbReference type="ARBA" id="ARBA00022679"/>
    </source>
</evidence>
<feature type="domain" description="4'-phosphopantetheinyl transferase" evidence="9">
    <location>
        <begin position="4"/>
        <end position="100"/>
    </location>
</feature>
<accession>A0A2C8F5N0</accession>
<evidence type="ECO:0000256" key="3">
    <source>
        <dbReference type="ARBA" id="ARBA00022723"/>
    </source>
</evidence>
<dbReference type="Proteomes" id="UP000219215">
    <property type="component" value="Chromosome DPRO"/>
</dbReference>
<dbReference type="InterPro" id="IPR002582">
    <property type="entry name" value="ACPS"/>
</dbReference>
<evidence type="ECO:0000259" key="9">
    <source>
        <dbReference type="Pfam" id="PF01648"/>
    </source>
</evidence>
<dbReference type="GO" id="GO:0000287">
    <property type="term" value="F:magnesium ion binding"/>
    <property type="evidence" value="ECO:0007669"/>
    <property type="project" value="UniProtKB-UniRule"/>
</dbReference>
<dbReference type="NCBIfam" id="NF011251">
    <property type="entry name" value="PRK14657.1"/>
    <property type="match status" value="1"/>
</dbReference>
<dbReference type="InterPro" id="IPR008278">
    <property type="entry name" value="4-PPantetheinyl_Trfase_dom"/>
</dbReference>
<feature type="binding site" evidence="8">
    <location>
        <position position="8"/>
    </location>
    <ligand>
        <name>Mg(2+)</name>
        <dbReference type="ChEBI" id="CHEBI:18420"/>
    </ligand>
</feature>
<dbReference type="AlphaFoldDB" id="A0A2C8F5N0"/>
<dbReference type="RefSeq" id="WP_097010930.1">
    <property type="nucleotide sequence ID" value="NZ_LT907975.1"/>
</dbReference>
<dbReference type="NCBIfam" id="TIGR00516">
    <property type="entry name" value="acpS"/>
    <property type="match status" value="1"/>
</dbReference>
<keyword evidence="5 8" id="KW-0460">Magnesium</keyword>
<dbReference type="GO" id="GO:0006633">
    <property type="term" value="P:fatty acid biosynthetic process"/>
    <property type="evidence" value="ECO:0007669"/>
    <property type="project" value="UniProtKB-UniRule"/>
</dbReference>
<comment type="cofactor">
    <cofactor evidence="8">
        <name>Mg(2+)</name>
        <dbReference type="ChEBI" id="CHEBI:18420"/>
    </cofactor>
</comment>
<dbReference type="OrthoDB" id="517356at2"/>
<comment type="similarity">
    <text evidence="8">Belongs to the P-Pant transferase superfamily. AcpS family.</text>
</comment>
<evidence type="ECO:0000256" key="8">
    <source>
        <dbReference type="HAMAP-Rule" id="MF_00101"/>
    </source>
</evidence>
<dbReference type="GO" id="GO:0008897">
    <property type="term" value="F:holo-[acyl-carrier-protein] synthase activity"/>
    <property type="evidence" value="ECO:0007669"/>
    <property type="project" value="UniProtKB-UniRule"/>
</dbReference>
<evidence type="ECO:0000256" key="5">
    <source>
        <dbReference type="ARBA" id="ARBA00022842"/>
    </source>
</evidence>
<dbReference type="Gene3D" id="3.90.470.20">
    <property type="entry name" value="4'-phosphopantetheinyl transferase domain"/>
    <property type="match status" value="1"/>
</dbReference>
<proteinExistence type="inferred from homology"/>
<keyword evidence="11" id="KW-1185">Reference proteome</keyword>
<keyword evidence="6 8" id="KW-0443">Lipid metabolism</keyword>
<evidence type="ECO:0000313" key="11">
    <source>
        <dbReference type="Proteomes" id="UP000219215"/>
    </source>
</evidence>
<dbReference type="KEGG" id="pprf:DPRO_0837"/>
<gene>
    <name evidence="8 10" type="primary">acpS</name>
    <name evidence="10" type="ORF">DPRO_0837</name>
</gene>
<organism evidence="10 11">
    <name type="scientific">Pseudodesulfovibrio profundus</name>
    <dbReference type="NCBI Taxonomy" id="57320"/>
    <lineage>
        <taxon>Bacteria</taxon>
        <taxon>Pseudomonadati</taxon>
        <taxon>Thermodesulfobacteriota</taxon>
        <taxon>Desulfovibrionia</taxon>
        <taxon>Desulfovibrionales</taxon>
        <taxon>Desulfovibrionaceae</taxon>
    </lineage>
</organism>
<dbReference type="NCBIfam" id="TIGR00556">
    <property type="entry name" value="pantethn_trn"/>
    <property type="match status" value="1"/>
</dbReference>
<feature type="binding site" evidence="8">
    <location>
        <position position="55"/>
    </location>
    <ligand>
        <name>Mg(2+)</name>
        <dbReference type="ChEBI" id="CHEBI:18420"/>
    </ligand>
</feature>
<dbReference type="GO" id="GO:0005737">
    <property type="term" value="C:cytoplasm"/>
    <property type="evidence" value="ECO:0007669"/>
    <property type="project" value="UniProtKB-SubCell"/>
</dbReference>
<keyword evidence="1 8" id="KW-0444">Lipid biosynthesis</keyword>
<evidence type="ECO:0000256" key="1">
    <source>
        <dbReference type="ARBA" id="ARBA00022516"/>
    </source>
</evidence>
<dbReference type="SUPFAM" id="SSF56214">
    <property type="entry name" value="4'-phosphopantetheinyl transferase"/>
    <property type="match status" value="1"/>
</dbReference>
<keyword evidence="7 8" id="KW-0275">Fatty acid biosynthesis</keyword>
<dbReference type="InterPro" id="IPR004568">
    <property type="entry name" value="Ppantetheine-prot_Trfase_dom"/>
</dbReference>
<dbReference type="EMBL" id="LT907975">
    <property type="protein sequence ID" value="SOB57727.1"/>
    <property type="molecule type" value="Genomic_DNA"/>
</dbReference>
<dbReference type="Pfam" id="PF01648">
    <property type="entry name" value="ACPS"/>
    <property type="match status" value="1"/>
</dbReference>
<dbReference type="EC" id="2.7.8.7" evidence="8"/>
<dbReference type="InterPro" id="IPR037143">
    <property type="entry name" value="4-PPantetheinyl_Trfase_dom_sf"/>
</dbReference>
<evidence type="ECO:0000313" key="10">
    <source>
        <dbReference type="EMBL" id="SOB57727.1"/>
    </source>
</evidence>
<protein>
    <recommendedName>
        <fullName evidence="8">Holo-[acyl-carrier-protein] synthase</fullName>
        <shortName evidence="8">Holo-ACP synthase</shortName>
        <ecNumber evidence="8">2.7.8.7</ecNumber>
    </recommendedName>
    <alternativeName>
        <fullName evidence="8">4'-phosphopantetheinyl transferase AcpS</fullName>
    </alternativeName>
</protein>
<reference evidence="11" key="1">
    <citation type="submission" date="2017-09" db="EMBL/GenBank/DDBJ databases">
        <authorList>
            <person name="Regsiter A."/>
            <person name="William W."/>
        </authorList>
    </citation>
    <scope>NUCLEOTIDE SEQUENCE [LARGE SCALE GENOMIC DNA]</scope>
    <source>
        <strain evidence="11">500-1</strain>
    </source>
</reference>
<dbReference type="HAMAP" id="MF_00101">
    <property type="entry name" value="AcpS"/>
    <property type="match status" value="1"/>
</dbReference>
<evidence type="ECO:0000256" key="7">
    <source>
        <dbReference type="ARBA" id="ARBA00023160"/>
    </source>
</evidence>
<evidence type="ECO:0000256" key="6">
    <source>
        <dbReference type="ARBA" id="ARBA00023098"/>
    </source>
</evidence>
<comment type="function">
    <text evidence="8">Transfers the 4'-phosphopantetheine moiety from coenzyme A to a Ser of acyl-carrier-protein.</text>
</comment>
<keyword evidence="8" id="KW-0963">Cytoplasm</keyword>
<sequence length="126" mass="13651">MIIGLGMDITEIPRIQSNWDTYGEKFAQKILTDKEIAELPKHPVPRLAALFASKEAAVKALGTGFAEGIHFKCVEILHSSNGKPYLTFLGAGLNKCRSMGVTNVHLTITHSRDMAAATVILEGTQS</sequence>